<proteinExistence type="inferred from homology"/>
<organism evidence="5 6">
    <name type="scientific">Microthlaspi erraticum</name>
    <dbReference type="NCBI Taxonomy" id="1685480"/>
    <lineage>
        <taxon>Eukaryota</taxon>
        <taxon>Viridiplantae</taxon>
        <taxon>Streptophyta</taxon>
        <taxon>Embryophyta</taxon>
        <taxon>Tracheophyta</taxon>
        <taxon>Spermatophyta</taxon>
        <taxon>Magnoliopsida</taxon>
        <taxon>eudicotyledons</taxon>
        <taxon>Gunneridae</taxon>
        <taxon>Pentapetalae</taxon>
        <taxon>rosids</taxon>
        <taxon>malvids</taxon>
        <taxon>Brassicales</taxon>
        <taxon>Brassicaceae</taxon>
        <taxon>Coluteocarpeae</taxon>
        <taxon>Microthlaspi</taxon>
    </lineage>
</organism>
<dbReference type="Gene3D" id="3.40.50.720">
    <property type="entry name" value="NAD(P)-binding Rossmann-like Domain"/>
    <property type="match status" value="1"/>
</dbReference>
<dbReference type="InterPro" id="IPR013149">
    <property type="entry name" value="ADH-like_C"/>
</dbReference>
<evidence type="ECO:0000256" key="3">
    <source>
        <dbReference type="SAM" id="MobiDB-lite"/>
    </source>
</evidence>
<dbReference type="GO" id="GO:0016628">
    <property type="term" value="F:oxidoreductase activity, acting on the CH-CH group of donors, NAD or NADP as acceptor"/>
    <property type="evidence" value="ECO:0007669"/>
    <property type="project" value="InterPro"/>
</dbReference>
<keyword evidence="2" id="KW-0560">Oxidoreductase</keyword>
<reference evidence="5" key="1">
    <citation type="submission" date="2020-01" db="EMBL/GenBank/DDBJ databases">
        <authorList>
            <person name="Mishra B."/>
        </authorList>
    </citation>
    <scope>NUCLEOTIDE SEQUENCE [LARGE SCALE GENOMIC DNA]</scope>
</reference>
<comment type="caution">
    <text evidence="5">The sequence shown here is derived from an EMBL/GenBank/DDBJ whole genome shotgun (WGS) entry which is preliminary data.</text>
</comment>
<gene>
    <name evidence="5" type="ORF">MERR_LOCUS36245</name>
</gene>
<evidence type="ECO:0000259" key="4">
    <source>
        <dbReference type="Pfam" id="PF00107"/>
    </source>
</evidence>
<dbReference type="SUPFAM" id="SSF51735">
    <property type="entry name" value="NAD(P)-binding Rossmann-fold domains"/>
    <property type="match status" value="1"/>
</dbReference>
<dbReference type="Gene3D" id="3.90.180.10">
    <property type="entry name" value="Medium-chain alcohol dehydrogenases, catalytic domain"/>
    <property type="match status" value="1"/>
</dbReference>
<dbReference type="PANTHER" id="PTHR44573:SF1">
    <property type="entry name" value="NADPH-DEPENDENT ALKENAL_ONE OXIDOREDUCTASE, CHLOROPLASTIC"/>
    <property type="match status" value="1"/>
</dbReference>
<dbReference type="AlphaFoldDB" id="A0A6D2JXV0"/>
<comment type="similarity">
    <text evidence="1">Belongs to the zinc-containing alcohol dehydrogenase family. Quinone oxidoreductase subfamily.</text>
</comment>
<dbReference type="OrthoDB" id="48317at2759"/>
<accession>A0A6D2JXV0</accession>
<dbReference type="Pfam" id="PF00107">
    <property type="entry name" value="ADH_zinc_N"/>
    <property type="match status" value="1"/>
</dbReference>
<keyword evidence="6" id="KW-1185">Reference proteome</keyword>
<feature type="compositionally biased region" description="Basic and acidic residues" evidence="3">
    <location>
        <begin position="14"/>
        <end position="38"/>
    </location>
</feature>
<dbReference type="Proteomes" id="UP000467841">
    <property type="component" value="Unassembled WGS sequence"/>
</dbReference>
<dbReference type="InterPro" id="IPR036291">
    <property type="entry name" value="NAD(P)-bd_dom_sf"/>
</dbReference>
<feature type="region of interest" description="Disordered" evidence="3">
    <location>
        <begin position="1"/>
        <end position="43"/>
    </location>
</feature>
<dbReference type="PANTHER" id="PTHR44573">
    <property type="entry name" value="NADPH-DEPENDENT ALKENAL/ONE OXIDOREDUCTASE, CHLOROPLASTIC"/>
    <property type="match status" value="1"/>
</dbReference>
<feature type="domain" description="Alcohol dehydrogenase-like C-terminal" evidence="4">
    <location>
        <begin position="161"/>
        <end position="221"/>
    </location>
</feature>
<dbReference type="InterPro" id="IPR044626">
    <property type="entry name" value="AOR-like"/>
</dbReference>
<sequence>MQKLRKSSYSKTHRSLDITKHTSEDQFKGDERTGESFDRGNAGGVVETPVLGGNTFVSSSERVLKTALSAGTIGVIGGGSRGRLWWDIKRSEVVVKVGSPVKEFKEGDVKLEEKLLALKPNNIDFAQAAWIPLAIETADEGLVRTEFSTRKSILVLNGAGGVGSLAIQLAKQVYGVSKVAATASTEKLEVVRSLGVDLAIDYTKENTEDLPEKIDVVFYAIAIEQENATGVEEISTSVLASEKKPAAKGRKP</sequence>
<evidence type="ECO:0000313" key="5">
    <source>
        <dbReference type="EMBL" id="CAA7049010.1"/>
    </source>
</evidence>
<name>A0A6D2JXV0_9BRAS</name>
<protein>
    <recommendedName>
        <fullName evidence="4">Alcohol dehydrogenase-like C-terminal domain-containing protein</fullName>
    </recommendedName>
</protein>
<evidence type="ECO:0000313" key="6">
    <source>
        <dbReference type="Proteomes" id="UP000467841"/>
    </source>
</evidence>
<dbReference type="EMBL" id="CACVBM020001404">
    <property type="protein sequence ID" value="CAA7049010.1"/>
    <property type="molecule type" value="Genomic_DNA"/>
</dbReference>
<evidence type="ECO:0000256" key="2">
    <source>
        <dbReference type="ARBA" id="ARBA00023002"/>
    </source>
</evidence>
<feature type="compositionally biased region" description="Basic residues" evidence="3">
    <location>
        <begin position="1"/>
        <end position="13"/>
    </location>
</feature>
<evidence type="ECO:0000256" key="1">
    <source>
        <dbReference type="ARBA" id="ARBA00010371"/>
    </source>
</evidence>